<sequence length="109" mass="11699">MASANRLCVLYLVMIGIVVQTYVEAAEIGASKTAGQQRNGMKRRLLQTIDCNAACGERCTKASRHNMCLRACGTCCARCNCVPPGTSGNQDLCPCYASLKTHGNRPKCP</sequence>
<keyword evidence="2" id="KW-0732">Signal</keyword>
<name>A9NQJ3_PICSI</name>
<reference evidence="3" key="1">
    <citation type="journal article" date="2008" name="BMC Genomics">
        <title>A conifer genomics resource of 200,000 spruce (Picea spp.) ESTs and 6,464 high-quality, sequence-finished full-length cDNAs for Sitka spruce (Picea sitchensis).</title>
        <authorList>
            <person name="Ralph S.G."/>
            <person name="Chun H.J."/>
            <person name="Kolosova N."/>
            <person name="Cooper D."/>
            <person name="Oddy C."/>
            <person name="Ritland C.E."/>
            <person name="Kirkpatrick R."/>
            <person name="Moore R."/>
            <person name="Barber S."/>
            <person name="Holt R.A."/>
            <person name="Jones S.J."/>
            <person name="Marra M.A."/>
            <person name="Douglas C.J."/>
            <person name="Ritland K."/>
            <person name="Bohlmann J."/>
        </authorList>
    </citation>
    <scope>NUCLEOTIDE SEQUENCE</scope>
    <source>
        <tissue evidence="3">Green portion of the leader tissue</tissue>
    </source>
</reference>
<dbReference type="PANTHER" id="PTHR23201:SF12">
    <property type="entry name" value="OS05G0432200 PROTEIN"/>
    <property type="match status" value="1"/>
</dbReference>
<accession>A9NQJ3</accession>
<feature type="chain" id="PRO_5002741703" evidence="2">
    <location>
        <begin position="26"/>
        <end position="109"/>
    </location>
</feature>
<feature type="signal peptide" evidence="2">
    <location>
        <begin position="1"/>
        <end position="25"/>
    </location>
</feature>
<comment type="similarity">
    <text evidence="1">Belongs to the GASA family.</text>
</comment>
<evidence type="ECO:0000313" key="3">
    <source>
        <dbReference type="EMBL" id="ABK22904.1"/>
    </source>
</evidence>
<evidence type="ECO:0000256" key="1">
    <source>
        <dbReference type="ARBA" id="ARBA00010582"/>
    </source>
</evidence>
<protein>
    <submittedName>
        <fullName evidence="3">Uncharacterized protein</fullName>
    </submittedName>
</protein>
<dbReference type="Pfam" id="PF02704">
    <property type="entry name" value="GASA"/>
    <property type="match status" value="1"/>
</dbReference>
<dbReference type="OMA" id="ICERACG"/>
<dbReference type="AlphaFoldDB" id="A9NQJ3"/>
<proteinExistence type="evidence at transcript level"/>
<dbReference type="PANTHER" id="PTHR23201">
    <property type="entry name" value="EXTENSIN, PROLINE-RICH PROTEIN"/>
    <property type="match status" value="1"/>
</dbReference>
<organism evidence="3">
    <name type="scientific">Picea sitchensis</name>
    <name type="common">Sitka spruce</name>
    <name type="synonym">Pinus sitchensis</name>
    <dbReference type="NCBI Taxonomy" id="3332"/>
    <lineage>
        <taxon>Eukaryota</taxon>
        <taxon>Viridiplantae</taxon>
        <taxon>Streptophyta</taxon>
        <taxon>Embryophyta</taxon>
        <taxon>Tracheophyta</taxon>
        <taxon>Spermatophyta</taxon>
        <taxon>Pinopsida</taxon>
        <taxon>Pinidae</taxon>
        <taxon>Conifers I</taxon>
        <taxon>Pinales</taxon>
        <taxon>Pinaceae</taxon>
        <taxon>Picea</taxon>
    </lineage>
</organism>
<dbReference type="InterPro" id="IPR003854">
    <property type="entry name" value="GASA"/>
</dbReference>
<dbReference type="EMBL" id="EF083560">
    <property type="protein sequence ID" value="ABK22904.1"/>
    <property type="molecule type" value="mRNA"/>
</dbReference>
<evidence type="ECO:0000256" key="2">
    <source>
        <dbReference type="SAM" id="SignalP"/>
    </source>
</evidence>